<dbReference type="InterPro" id="IPR016461">
    <property type="entry name" value="COMT-like"/>
</dbReference>
<name>A0ABR2SM77_9ROSI</name>
<reference evidence="5 6" key="1">
    <citation type="journal article" date="2024" name="G3 (Bethesda)">
        <title>Genome assembly of Hibiscus sabdariffa L. provides insights into metabolisms of medicinal natural products.</title>
        <authorList>
            <person name="Kim T."/>
        </authorList>
    </citation>
    <scope>NUCLEOTIDE SEQUENCE [LARGE SCALE GENOMIC DNA]</scope>
    <source>
        <strain evidence="5">TK-2024</strain>
        <tissue evidence="5">Old leaves</tissue>
    </source>
</reference>
<dbReference type="Pfam" id="PF00891">
    <property type="entry name" value="Methyltransf_2"/>
    <property type="match status" value="2"/>
</dbReference>
<gene>
    <name evidence="5" type="ORF">V6N11_038970</name>
</gene>
<dbReference type="PANTHER" id="PTHR11746">
    <property type="entry name" value="O-METHYLTRANSFERASE"/>
    <property type="match status" value="1"/>
</dbReference>
<keyword evidence="3" id="KW-0949">S-adenosyl-L-methionine</keyword>
<keyword evidence="1" id="KW-0489">Methyltransferase</keyword>
<dbReference type="PROSITE" id="PS51683">
    <property type="entry name" value="SAM_OMT_II"/>
    <property type="match status" value="1"/>
</dbReference>
<keyword evidence="6" id="KW-1185">Reference proteome</keyword>
<evidence type="ECO:0000259" key="4">
    <source>
        <dbReference type="Pfam" id="PF00891"/>
    </source>
</evidence>
<evidence type="ECO:0000313" key="5">
    <source>
        <dbReference type="EMBL" id="KAK9026124.1"/>
    </source>
</evidence>
<keyword evidence="2" id="KW-0808">Transferase</keyword>
<dbReference type="Proteomes" id="UP001396334">
    <property type="component" value="Unassembled WGS sequence"/>
</dbReference>
<comment type="caution">
    <text evidence="5">The sequence shown here is derived from an EMBL/GenBank/DDBJ whole genome shotgun (WGS) entry which is preliminary data.</text>
</comment>
<evidence type="ECO:0000256" key="2">
    <source>
        <dbReference type="ARBA" id="ARBA00022679"/>
    </source>
</evidence>
<organism evidence="5 6">
    <name type="scientific">Hibiscus sabdariffa</name>
    <name type="common">roselle</name>
    <dbReference type="NCBI Taxonomy" id="183260"/>
    <lineage>
        <taxon>Eukaryota</taxon>
        <taxon>Viridiplantae</taxon>
        <taxon>Streptophyta</taxon>
        <taxon>Embryophyta</taxon>
        <taxon>Tracheophyta</taxon>
        <taxon>Spermatophyta</taxon>
        <taxon>Magnoliopsida</taxon>
        <taxon>eudicotyledons</taxon>
        <taxon>Gunneridae</taxon>
        <taxon>Pentapetalae</taxon>
        <taxon>rosids</taxon>
        <taxon>malvids</taxon>
        <taxon>Malvales</taxon>
        <taxon>Malvaceae</taxon>
        <taxon>Malvoideae</taxon>
        <taxon>Hibiscus</taxon>
    </lineage>
</organism>
<dbReference type="EMBL" id="JBBPBN010000013">
    <property type="protein sequence ID" value="KAK9026124.1"/>
    <property type="molecule type" value="Genomic_DNA"/>
</dbReference>
<dbReference type="InterPro" id="IPR029063">
    <property type="entry name" value="SAM-dependent_MTases_sf"/>
</dbReference>
<accession>A0ABR2SM77</accession>
<protein>
    <recommendedName>
        <fullName evidence="4">O-methyltransferase C-terminal domain-containing protein</fullName>
    </recommendedName>
</protein>
<dbReference type="InterPro" id="IPR001077">
    <property type="entry name" value="COMT_C"/>
</dbReference>
<dbReference type="Gene3D" id="3.40.50.150">
    <property type="entry name" value="Vaccinia Virus protein VP39"/>
    <property type="match status" value="2"/>
</dbReference>
<sequence length="167" mass="18342">MSGHSTITMKKILETYDGFEGIKTLVDVGGGIGASLHAIVSKYPSIKGINFDLPHVINNAPSYPGVEHWICHSFNDENCLKFLKKCYESLLENGKVIVADCIHSDYPDASPATKFAALFDCFMLRGNLGRERTSKEFEALAKGAGFQAFQVKCSAFSTHIKEFLKSA</sequence>
<evidence type="ECO:0000256" key="1">
    <source>
        <dbReference type="ARBA" id="ARBA00022603"/>
    </source>
</evidence>
<evidence type="ECO:0000313" key="6">
    <source>
        <dbReference type="Proteomes" id="UP001396334"/>
    </source>
</evidence>
<dbReference type="SUPFAM" id="SSF53335">
    <property type="entry name" value="S-adenosyl-L-methionine-dependent methyltransferases"/>
    <property type="match status" value="1"/>
</dbReference>
<proteinExistence type="predicted"/>
<feature type="domain" description="O-methyltransferase C-terminal" evidence="4">
    <location>
        <begin position="1"/>
        <end position="63"/>
    </location>
</feature>
<evidence type="ECO:0000256" key="3">
    <source>
        <dbReference type="ARBA" id="ARBA00022691"/>
    </source>
</evidence>
<feature type="domain" description="O-methyltransferase C-terminal" evidence="4">
    <location>
        <begin position="68"/>
        <end position="147"/>
    </location>
</feature>